<name>A0ABT9JC55_9RHOB</name>
<evidence type="ECO:0000256" key="4">
    <source>
        <dbReference type="SAM" id="Coils"/>
    </source>
</evidence>
<evidence type="ECO:0000259" key="8">
    <source>
        <dbReference type="Pfam" id="PF25967"/>
    </source>
</evidence>
<keyword evidence="10" id="KW-1185">Reference proteome</keyword>
<evidence type="ECO:0000256" key="1">
    <source>
        <dbReference type="ARBA" id="ARBA00004196"/>
    </source>
</evidence>
<dbReference type="Gene3D" id="2.40.420.20">
    <property type="match status" value="1"/>
</dbReference>
<dbReference type="Pfam" id="PF25954">
    <property type="entry name" value="Beta-barrel_RND_2"/>
    <property type="match status" value="1"/>
</dbReference>
<dbReference type="SUPFAM" id="SSF111369">
    <property type="entry name" value="HlyD-like secretion proteins"/>
    <property type="match status" value="1"/>
</dbReference>
<comment type="similarity">
    <text evidence="2">Belongs to the membrane fusion protein (MFP) (TC 8.A.1) family.</text>
</comment>
<comment type="caution">
    <text evidence="9">The sequence shown here is derived from an EMBL/GenBank/DDBJ whole genome shotgun (WGS) entry which is preliminary data.</text>
</comment>
<dbReference type="InterPro" id="IPR006143">
    <property type="entry name" value="RND_pump_MFP"/>
</dbReference>
<dbReference type="Gene3D" id="2.40.30.170">
    <property type="match status" value="1"/>
</dbReference>
<feature type="domain" description="Multidrug resistance protein MdtA-like barrel-sandwich hybrid" evidence="6">
    <location>
        <begin position="85"/>
        <end position="206"/>
    </location>
</feature>
<keyword evidence="5" id="KW-0472">Membrane</keyword>
<gene>
    <name evidence="9" type="ORF">Q5Y72_09920</name>
</gene>
<evidence type="ECO:0000256" key="5">
    <source>
        <dbReference type="SAM" id="Phobius"/>
    </source>
</evidence>
<feature type="coiled-coil region" evidence="4">
    <location>
        <begin position="126"/>
        <end position="177"/>
    </location>
</feature>
<evidence type="ECO:0000259" key="7">
    <source>
        <dbReference type="Pfam" id="PF25954"/>
    </source>
</evidence>
<dbReference type="PANTHER" id="PTHR30469:SF13">
    <property type="entry name" value="HAE1 FAMILY EFFLUX PUMP MFP COMPONENT"/>
    <property type="match status" value="1"/>
</dbReference>
<dbReference type="NCBIfam" id="TIGR01730">
    <property type="entry name" value="RND_mfp"/>
    <property type="match status" value="1"/>
</dbReference>
<feature type="domain" description="CusB-like beta-barrel" evidence="7">
    <location>
        <begin position="222"/>
        <end position="291"/>
    </location>
</feature>
<dbReference type="Pfam" id="PF25967">
    <property type="entry name" value="RND-MFP_C"/>
    <property type="match status" value="1"/>
</dbReference>
<dbReference type="InterPro" id="IPR058627">
    <property type="entry name" value="MdtA-like_C"/>
</dbReference>
<dbReference type="InterPro" id="IPR058625">
    <property type="entry name" value="MdtA-like_BSH"/>
</dbReference>
<organism evidence="9 10">
    <name type="scientific">Paracoccus spongiarum</name>
    <dbReference type="NCBI Taxonomy" id="3064387"/>
    <lineage>
        <taxon>Bacteria</taxon>
        <taxon>Pseudomonadati</taxon>
        <taxon>Pseudomonadota</taxon>
        <taxon>Alphaproteobacteria</taxon>
        <taxon>Rhodobacterales</taxon>
        <taxon>Paracoccaceae</taxon>
        <taxon>Paracoccus</taxon>
    </lineage>
</organism>
<accession>A0ABT9JC55</accession>
<feature type="domain" description="Multidrug resistance protein MdtA-like C-terminal permuted SH3" evidence="8">
    <location>
        <begin position="300"/>
        <end position="356"/>
    </location>
</feature>
<dbReference type="RefSeq" id="WP_305963251.1">
    <property type="nucleotide sequence ID" value="NZ_JAVAMQ010000007.1"/>
</dbReference>
<dbReference type="InterPro" id="IPR058792">
    <property type="entry name" value="Beta-barrel_RND_2"/>
</dbReference>
<reference evidence="9 10" key="1">
    <citation type="submission" date="2023-08" db="EMBL/GenBank/DDBJ databases">
        <authorList>
            <person name="Park J.-S."/>
        </authorList>
    </citation>
    <scope>NUCLEOTIDE SEQUENCE [LARGE SCALE GENOMIC DNA]</scope>
    <source>
        <strain evidence="9 10">2205BS29-5</strain>
    </source>
</reference>
<sequence>MNDATDHTRKGELVRAIRAISGLIVILIAAAGGLHVTDRLMAASDAGAESRRGTEAAALPVETVPVEMLTFVEVLRAVGTARAARAVELMPDASGRIDTIAFRPGDRVAEGAVLLTLDDRIQQADLKASEATRAEAQAAFDRQEQLRRSGSASTAAYETARATLLRAEAEHDRARAALEDRQVRAPFAGVVGLSDLVEGQLIETSTRIATLDDLSALEIAFSLSETVLPRLRLGQRVELTSAAWPGRIFTGEISGIDTRVDPGTRSVALRARMPNADGALAGGMFLQVQLVLDERRQPAVPERALSVDGDRTLVMLADGGVAREAEIVTGQQQDGLIEVRSGLPPSARVIVSNLHRLSAGMAIEAVPQGQDDLAHDGAGGAGPDG</sequence>
<evidence type="ECO:0000313" key="10">
    <source>
        <dbReference type="Proteomes" id="UP001224997"/>
    </source>
</evidence>
<evidence type="ECO:0000313" key="9">
    <source>
        <dbReference type="EMBL" id="MDP5307408.1"/>
    </source>
</evidence>
<evidence type="ECO:0000256" key="3">
    <source>
        <dbReference type="ARBA" id="ARBA00022448"/>
    </source>
</evidence>
<dbReference type="Proteomes" id="UP001224997">
    <property type="component" value="Unassembled WGS sequence"/>
</dbReference>
<evidence type="ECO:0000259" key="6">
    <source>
        <dbReference type="Pfam" id="PF25917"/>
    </source>
</evidence>
<dbReference type="Pfam" id="PF25917">
    <property type="entry name" value="BSH_RND"/>
    <property type="match status" value="1"/>
</dbReference>
<dbReference type="PANTHER" id="PTHR30469">
    <property type="entry name" value="MULTIDRUG RESISTANCE PROTEIN MDTA"/>
    <property type="match status" value="1"/>
</dbReference>
<dbReference type="Gene3D" id="1.10.287.470">
    <property type="entry name" value="Helix hairpin bin"/>
    <property type="match status" value="1"/>
</dbReference>
<keyword evidence="5" id="KW-1133">Transmembrane helix</keyword>
<evidence type="ECO:0000256" key="2">
    <source>
        <dbReference type="ARBA" id="ARBA00009477"/>
    </source>
</evidence>
<comment type="subcellular location">
    <subcellularLocation>
        <location evidence="1">Cell envelope</location>
    </subcellularLocation>
</comment>
<proteinExistence type="inferred from homology"/>
<protein>
    <submittedName>
        <fullName evidence="9">Efflux RND transporter periplasmic adaptor subunit</fullName>
    </submittedName>
</protein>
<keyword evidence="5" id="KW-0812">Transmembrane</keyword>
<feature type="transmembrane region" description="Helical" evidence="5">
    <location>
        <begin position="16"/>
        <end position="36"/>
    </location>
</feature>
<dbReference type="EMBL" id="JAVAMQ010000007">
    <property type="protein sequence ID" value="MDP5307408.1"/>
    <property type="molecule type" value="Genomic_DNA"/>
</dbReference>
<keyword evidence="4" id="KW-0175">Coiled coil</keyword>
<dbReference type="Gene3D" id="2.40.50.100">
    <property type="match status" value="1"/>
</dbReference>
<keyword evidence="3" id="KW-0813">Transport</keyword>